<keyword evidence="1" id="KW-1133">Transmembrane helix</keyword>
<feature type="transmembrane region" description="Helical" evidence="1">
    <location>
        <begin position="7"/>
        <end position="27"/>
    </location>
</feature>
<accession>A0ABY9Y7C3</accession>
<proteinExistence type="predicted"/>
<sequence length="98" mass="11229">MIRKITALFFIVLFMGLIIAPTVIVVLDDSIDTSIFSSLTEEEENGKAKKLLSPFSLQSNEFTSNLELKNFEHFGYYFKNYPKPHLNLISPPPDYNII</sequence>
<dbReference type="RefSeq" id="WP_415864150.1">
    <property type="nucleotide sequence ID" value="NZ_CP134536.1"/>
</dbReference>
<name>A0ABY9Y7C3_9FLAO</name>
<organism evidence="2 3">
    <name type="scientific">Thalassobellus suaedae</name>
    <dbReference type="NCBI Taxonomy" id="3074124"/>
    <lineage>
        <taxon>Bacteria</taxon>
        <taxon>Pseudomonadati</taxon>
        <taxon>Bacteroidota</taxon>
        <taxon>Flavobacteriia</taxon>
        <taxon>Flavobacteriales</taxon>
        <taxon>Flavobacteriaceae</taxon>
        <taxon>Thalassobellus</taxon>
    </lineage>
</organism>
<protein>
    <submittedName>
        <fullName evidence="2">Uncharacterized protein</fullName>
    </submittedName>
</protein>
<gene>
    <name evidence="2" type="ORF">RHP49_07820</name>
</gene>
<dbReference type="Proteomes" id="UP001303407">
    <property type="component" value="Chromosome"/>
</dbReference>
<dbReference type="EMBL" id="CP134536">
    <property type="protein sequence ID" value="WNH14149.1"/>
    <property type="molecule type" value="Genomic_DNA"/>
</dbReference>
<keyword evidence="1" id="KW-0812">Transmembrane</keyword>
<reference evidence="2 3" key="1">
    <citation type="submission" date="2023-09" db="EMBL/GenBank/DDBJ databases">
        <title>Thalassobella suaedae gen. nov., sp. nov., a marine bacterium of the family Flavobacteriaceae isolated from a halophyte Suaeda japonica.</title>
        <authorList>
            <person name="Lee S.Y."/>
            <person name="Hwang C.Y."/>
        </authorList>
    </citation>
    <scope>NUCLEOTIDE SEQUENCE [LARGE SCALE GENOMIC DNA]</scope>
    <source>
        <strain evidence="2 3">HL-DH10</strain>
    </source>
</reference>
<evidence type="ECO:0000256" key="1">
    <source>
        <dbReference type="SAM" id="Phobius"/>
    </source>
</evidence>
<evidence type="ECO:0000313" key="2">
    <source>
        <dbReference type="EMBL" id="WNH14149.1"/>
    </source>
</evidence>
<keyword evidence="1" id="KW-0472">Membrane</keyword>
<keyword evidence="3" id="KW-1185">Reference proteome</keyword>
<evidence type="ECO:0000313" key="3">
    <source>
        <dbReference type="Proteomes" id="UP001303407"/>
    </source>
</evidence>